<evidence type="ECO:0000313" key="2">
    <source>
        <dbReference type="Proteomes" id="UP000027120"/>
    </source>
</evidence>
<accession>A0A067E2R1</accession>
<proteinExistence type="predicted"/>
<gene>
    <name evidence="1" type="ORF">CISIN_1g035142mg</name>
</gene>
<reference evidence="1 2" key="1">
    <citation type="submission" date="2014-04" db="EMBL/GenBank/DDBJ databases">
        <authorList>
            <consortium name="International Citrus Genome Consortium"/>
            <person name="Gmitter F."/>
            <person name="Chen C."/>
            <person name="Farmerie W."/>
            <person name="Harkins T."/>
            <person name="Desany B."/>
            <person name="Mohiuddin M."/>
            <person name="Kodira C."/>
            <person name="Borodovsky M."/>
            <person name="Lomsadze A."/>
            <person name="Burns P."/>
            <person name="Jenkins J."/>
            <person name="Prochnik S."/>
            <person name="Shu S."/>
            <person name="Chapman J."/>
            <person name="Pitluck S."/>
            <person name="Schmutz J."/>
            <person name="Rokhsar D."/>
        </authorList>
    </citation>
    <scope>NUCLEOTIDE SEQUENCE</scope>
</reference>
<dbReference type="Proteomes" id="UP000027120">
    <property type="component" value="Unassembled WGS sequence"/>
</dbReference>
<sequence length="72" mass="8059">MTLQRVVTFKNLKILPNVYAGMKHQSPTSTTPFKLVTIDEKDKRFGSRTPPLLSVAVMHLEFIILSTKSAGK</sequence>
<evidence type="ECO:0000313" key="1">
    <source>
        <dbReference type="EMBL" id="KDO45547.1"/>
    </source>
</evidence>
<name>A0A067E2R1_CITSI</name>
<keyword evidence="2" id="KW-1185">Reference proteome</keyword>
<organism evidence="1 2">
    <name type="scientific">Citrus sinensis</name>
    <name type="common">Sweet orange</name>
    <name type="synonym">Citrus aurantium var. sinensis</name>
    <dbReference type="NCBI Taxonomy" id="2711"/>
    <lineage>
        <taxon>Eukaryota</taxon>
        <taxon>Viridiplantae</taxon>
        <taxon>Streptophyta</taxon>
        <taxon>Embryophyta</taxon>
        <taxon>Tracheophyta</taxon>
        <taxon>Spermatophyta</taxon>
        <taxon>Magnoliopsida</taxon>
        <taxon>eudicotyledons</taxon>
        <taxon>Gunneridae</taxon>
        <taxon>Pentapetalae</taxon>
        <taxon>rosids</taxon>
        <taxon>malvids</taxon>
        <taxon>Sapindales</taxon>
        <taxon>Rutaceae</taxon>
        <taxon>Aurantioideae</taxon>
        <taxon>Citrus</taxon>
    </lineage>
</organism>
<protein>
    <submittedName>
        <fullName evidence="1">Uncharacterized protein</fullName>
    </submittedName>
</protein>
<dbReference type="EMBL" id="KK785247">
    <property type="protein sequence ID" value="KDO45547.1"/>
    <property type="molecule type" value="Genomic_DNA"/>
</dbReference>
<dbReference type="AlphaFoldDB" id="A0A067E2R1"/>